<evidence type="ECO:0008006" key="4">
    <source>
        <dbReference type="Google" id="ProtNLM"/>
    </source>
</evidence>
<evidence type="ECO:0000313" key="3">
    <source>
        <dbReference type="Proteomes" id="UP000199306"/>
    </source>
</evidence>
<accession>A0A1I5TP91</accession>
<dbReference type="Proteomes" id="UP000199306">
    <property type="component" value="Unassembled WGS sequence"/>
</dbReference>
<organism evidence="2 3">
    <name type="scientific">Pseudarcicella hirudinis</name>
    <dbReference type="NCBI Taxonomy" id="1079859"/>
    <lineage>
        <taxon>Bacteria</taxon>
        <taxon>Pseudomonadati</taxon>
        <taxon>Bacteroidota</taxon>
        <taxon>Cytophagia</taxon>
        <taxon>Cytophagales</taxon>
        <taxon>Flectobacillaceae</taxon>
        <taxon>Pseudarcicella</taxon>
    </lineage>
</organism>
<evidence type="ECO:0000256" key="1">
    <source>
        <dbReference type="SAM" id="SignalP"/>
    </source>
</evidence>
<dbReference type="RefSeq" id="WP_092017303.1">
    <property type="nucleotide sequence ID" value="NZ_FOXH01000006.1"/>
</dbReference>
<keyword evidence="1" id="KW-0732">Signal</keyword>
<dbReference type="Gene3D" id="2.40.160.20">
    <property type="match status" value="1"/>
</dbReference>
<reference evidence="2 3" key="1">
    <citation type="submission" date="2016-10" db="EMBL/GenBank/DDBJ databases">
        <authorList>
            <person name="de Groot N.N."/>
        </authorList>
    </citation>
    <scope>NUCLEOTIDE SEQUENCE [LARGE SCALE GENOMIC DNA]</scope>
    <source>
        <strain evidence="3">E92,LMG 26720,CCM 7988</strain>
    </source>
</reference>
<proteinExistence type="predicted"/>
<name>A0A1I5TP91_9BACT</name>
<dbReference type="EMBL" id="FOXH01000006">
    <property type="protein sequence ID" value="SFP84711.1"/>
    <property type="molecule type" value="Genomic_DNA"/>
</dbReference>
<protein>
    <recommendedName>
        <fullName evidence="4">Outer membrane protein beta-barrel domain-containing protein</fullName>
    </recommendedName>
</protein>
<dbReference type="InterPro" id="IPR036709">
    <property type="entry name" value="Autotransporte_beta_dom_sf"/>
</dbReference>
<evidence type="ECO:0000313" key="2">
    <source>
        <dbReference type="EMBL" id="SFP84711.1"/>
    </source>
</evidence>
<feature type="signal peptide" evidence="1">
    <location>
        <begin position="1"/>
        <end position="24"/>
    </location>
</feature>
<dbReference type="SUPFAM" id="SSF103515">
    <property type="entry name" value="Autotransporter"/>
    <property type="match status" value="1"/>
</dbReference>
<keyword evidence="3" id="KW-1185">Reference proteome</keyword>
<dbReference type="AlphaFoldDB" id="A0A1I5TP91"/>
<dbReference type="STRING" id="1079859.SAMN04515674_106131"/>
<feature type="chain" id="PRO_5011665089" description="Outer membrane protein beta-barrel domain-containing protein" evidence="1">
    <location>
        <begin position="25"/>
        <end position="229"/>
    </location>
</feature>
<gene>
    <name evidence="2" type="ORF">SAMN04515674_106131</name>
</gene>
<sequence length="229" mass="25886">MKSLRIFAGLTLLMTVLSVSEVNAQVRDYRDYEMVPRYRIEYRPKYRFNQYVRIGLTTGILIPFEGGRGNNVGPSAGLRAEWGFLRHFSGTLDAQYNGADGNTFSPFQTAVALNWKPFRSRQWQPYLGAGWGIGLGRTLDNQPLYRNSFPQGFPGNRFNSYTFRERADNFQNFAVFRMGVNVALARNVVVTGEGGYQLPVAERGNREGGMNARLGIAYQIGGYKNRALR</sequence>